<dbReference type="EMBL" id="FOTW01000025">
    <property type="protein sequence ID" value="SFM59888.1"/>
    <property type="molecule type" value="Genomic_DNA"/>
</dbReference>
<reference evidence="1 2" key="1">
    <citation type="submission" date="2016-10" db="EMBL/GenBank/DDBJ databases">
        <authorList>
            <person name="de Groot N.N."/>
        </authorList>
    </citation>
    <scope>NUCLEOTIDE SEQUENCE [LARGE SCALE GENOMIC DNA]</scope>
    <source>
        <strain evidence="1 2">ATCC 43154</strain>
    </source>
</reference>
<dbReference type="PROSITE" id="PS51257">
    <property type="entry name" value="PROKAR_LIPOPROTEIN"/>
    <property type="match status" value="1"/>
</dbReference>
<keyword evidence="2" id="KW-1185">Reference proteome</keyword>
<evidence type="ECO:0000313" key="1">
    <source>
        <dbReference type="EMBL" id="SFM59888.1"/>
    </source>
</evidence>
<gene>
    <name evidence="1" type="ORF">SAMN02982985_04628</name>
</gene>
<name>A0A1I4S5V5_9BURK</name>
<protein>
    <submittedName>
        <fullName evidence="1">Uncharacterized protein</fullName>
    </submittedName>
</protein>
<dbReference type="STRING" id="758825.SAMN02982985_04628"/>
<proteinExistence type="predicted"/>
<dbReference type="RefSeq" id="WP_139236693.1">
    <property type="nucleotide sequence ID" value="NZ_FOTW01000025.1"/>
</dbReference>
<dbReference type="Proteomes" id="UP000199470">
    <property type="component" value="Unassembled WGS sequence"/>
</dbReference>
<sequence length="267" mass="30438">MRIIIIGLMVTTLTACSVQQFVTKNDEKYLRPGALDLPLGRIYNTYQLNFLNKYRIAYQWPANAATCRMGALPTLHVDRRYFGEVFEVPAVFEADGKTWQISPNPSKPDNVDRFVRSVKIMNPTYGKINGVRQKTGDEEIEVGLQSMCFDSWYVSSHALIVRLHKWDVATWRANWTLWNPAGKWSQQRVGGNFLWTQTIEESALAPRRPGAAGGWFQGWLVPIGDTGYTMAISLGASQESLEYPIEHERMKTTLRHIVESVRIEPMP</sequence>
<accession>A0A1I4S5V5</accession>
<dbReference type="AlphaFoldDB" id="A0A1I4S5V5"/>
<evidence type="ECO:0000313" key="2">
    <source>
        <dbReference type="Proteomes" id="UP000199470"/>
    </source>
</evidence>
<dbReference type="OrthoDB" id="8775389at2"/>
<organism evidence="1 2">
    <name type="scientific">Rugamonas rubra</name>
    <dbReference type="NCBI Taxonomy" id="758825"/>
    <lineage>
        <taxon>Bacteria</taxon>
        <taxon>Pseudomonadati</taxon>
        <taxon>Pseudomonadota</taxon>
        <taxon>Betaproteobacteria</taxon>
        <taxon>Burkholderiales</taxon>
        <taxon>Oxalobacteraceae</taxon>
        <taxon>Telluria group</taxon>
        <taxon>Rugamonas</taxon>
    </lineage>
</organism>